<protein>
    <submittedName>
        <fullName evidence="2">Uncharacterized protein</fullName>
    </submittedName>
</protein>
<organism evidence="2 3">
    <name type="scientific">Methanolobus vulcani</name>
    <dbReference type="NCBI Taxonomy" id="38026"/>
    <lineage>
        <taxon>Archaea</taxon>
        <taxon>Methanobacteriati</taxon>
        <taxon>Methanobacteriota</taxon>
        <taxon>Stenosarchaea group</taxon>
        <taxon>Methanomicrobia</taxon>
        <taxon>Methanosarcinales</taxon>
        <taxon>Methanosarcinaceae</taxon>
        <taxon>Methanolobus</taxon>
    </lineage>
</organism>
<feature type="transmembrane region" description="Helical" evidence="1">
    <location>
        <begin position="6"/>
        <end position="22"/>
    </location>
</feature>
<comment type="caution">
    <text evidence="2">The sequence shown here is derived from an EMBL/GenBank/DDBJ whole genome shotgun (WGS) entry which is preliminary data.</text>
</comment>
<keyword evidence="3" id="KW-1185">Reference proteome</keyword>
<dbReference type="AlphaFoldDB" id="A0A7Z7AW57"/>
<sequence length="96" mass="11091">MYYIYLATIAYVAVLYLTLRDIRIYKRTRIDSYRKGAMKGILASAIVMLGVLFTTFNPEMGLFVVFIGLYFNKKGVREKVFINADSKDRFLGKTDI</sequence>
<dbReference type="Proteomes" id="UP000199259">
    <property type="component" value="Unassembled WGS sequence"/>
</dbReference>
<accession>A0A7Z7AW57</accession>
<keyword evidence="1" id="KW-1133">Transmembrane helix</keyword>
<evidence type="ECO:0000256" key="1">
    <source>
        <dbReference type="SAM" id="Phobius"/>
    </source>
</evidence>
<evidence type="ECO:0000313" key="3">
    <source>
        <dbReference type="Proteomes" id="UP000199259"/>
    </source>
</evidence>
<dbReference type="EMBL" id="FNCA01000003">
    <property type="protein sequence ID" value="SDF73188.1"/>
    <property type="molecule type" value="Genomic_DNA"/>
</dbReference>
<keyword evidence="1" id="KW-0812">Transmembrane</keyword>
<keyword evidence="1" id="KW-0472">Membrane</keyword>
<name>A0A7Z7AW57_9EURY</name>
<gene>
    <name evidence="2" type="ORF">SAMN04488589_1269</name>
</gene>
<evidence type="ECO:0000313" key="2">
    <source>
        <dbReference type="EMBL" id="SDF73188.1"/>
    </source>
</evidence>
<reference evidence="2 3" key="1">
    <citation type="submission" date="2016-10" db="EMBL/GenBank/DDBJ databases">
        <authorList>
            <person name="Varghese N."/>
            <person name="Submissions S."/>
        </authorList>
    </citation>
    <scope>NUCLEOTIDE SEQUENCE [LARGE SCALE GENOMIC DNA]</scope>
    <source>
        <strain evidence="2 3">PL 12/M</strain>
    </source>
</reference>
<feature type="transmembrane region" description="Helical" evidence="1">
    <location>
        <begin position="42"/>
        <end position="71"/>
    </location>
</feature>
<dbReference type="OrthoDB" id="148043at2157"/>
<proteinExistence type="predicted"/>